<gene>
    <name evidence="2" type="ORF">C7S20_07370</name>
</gene>
<evidence type="ECO:0000256" key="1">
    <source>
        <dbReference type="SAM" id="Coils"/>
    </source>
</evidence>
<organism evidence="2 3">
    <name type="scientific">Christiangramia fulva</name>
    <dbReference type="NCBI Taxonomy" id="2126553"/>
    <lineage>
        <taxon>Bacteria</taxon>
        <taxon>Pseudomonadati</taxon>
        <taxon>Bacteroidota</taxon>
        <taxon>Flavobacteriia</taxon>
        <taxon>Flavobacteriales</taxon>
        <taxon>Flavobacteriaceae</taxon>
        <taxon>Christiangramia</taxon>
    </lineage>
</organism>
<evidence type="ECO:0000313" key="3">
    <source>
        <dbReference type="Proteomes" id="UP000241507"/>
    </source>
</evidence>
<dbReference type="RefSeq" id="WP_107011881.1">
    <property type="nucleotide sequence ID" value="NZ_CP028136.1"/>
</dbReference>
<evidence type="ECO:0000313" key="2">
    <source>
        <dbReference type="EMBL" id="AVR45103.1"/>
    </source>
</evidence>
<dbReference type="AlphaFoldDB" id="A0A2R3Z497"/>
<name>A0A2R3Z497_9FLAO</name>
<sequence length="83" mass="9559">MKSSVILDKLSGVISELSLNYPEIFRNLEEDNFLPGFVVTNPVSEKDLNSYLESLKNILENYQKNHQDKLVNYTGKIPSELRK</sequence>
<dbReference type="Proteomes" id="UP000241507">
    <property type="component" value="Chromosome"/>
</dbReference>
<proteinExistence type="predicted"/>
<dbReference type="OrthoDB" id="680581at2"/>
<keyword evidence="1" id="KW-0175">Coiled coil</keyword>
<dbReference type="EMBL" id="CP028136">
    <property type="protein sequence ID" value="AVR45103.1"/>
    <property type="molecule type" value="Genomic_DNA"/>
</dbReference>
<dbReference type="KEGG" id="grs:C7S20_07370"/>
<protein>
    <submittedName>
        <fullName evidence="2">Uncharacterized protein</fullName>
    </submittedName>
</protein>
<accession>A0A2R3Z497</accession>
<reference evidence="3" key="1">
    <citation type="submission" date="2018-03" db="EMBL/GenBank/DDBJ databases">
        <title>Gramella fulva sp. nov., isolated from a dry surface of tidal flat.</title>
        <authorList>
            <person name="Hwang S.H."/>
            <person name="Hwang W.M."/>
            <person name="Kang K."/>
            <person name="Ahn T.-Y."/>
        </authorList>
    </citation>
    <scope>NUCLEOTIDE SEQUENCE [LARGE SCALE GENOMIC DNA]</scope>
    <source>
        <strain evidence="3">SH35</strain>
    </source>
</reference>
<keyword evidence="3" id="KW-1185">Reference proteome</keyword>
<feature type="coiled-coil region" evidence="1">
    <location>
        <begin position="45"/>
        <end position="72"/>
    </location>
</feature>